<feature type="transmembrane region" description="Helical" evidence="2">
    <location>
        <begin position="200"/>
        <end position="222"/>
    </location>
</feature>
<reference evidence="3" key="1">
    <citation type="submission" date="2022-06" db="EMBL/GenBank/DDBJ databases">
        <title>Rothia sp. isolated from sandalwood seedling.</title>
        <authorList>
            <person name="Tuikhar N."/>
            <person name="Kirdat K."/>
            <person name="Thorat V."/>
            <person name="Swetha P."/>
            <person name="Padma S."/>
            <person name="Sundararaj R."/>
            <person name="Yadav A."/>
        </authorList>
    </citation>
    <scope>NUCLEOTIDE SEQUENCE</scope>
    <source>
        <strain evidence="3">AR01</strain>
    </source>
</reference>
<feature type="region of interest" description="Disordered" evidence="1">
    <location>
        <begin position="1"/>
        <end position="65"/>
    </location>
</feature>
<keyword evidence="2" id="KW-0812">Transmembrane</keyword>
<dbReference type="InterPro" id="IPR010178">
    <property type="entry name" value="Lit"/>
</dbReference>
<keyword evidence="2" id="KW-1133">Transmembrane helix</keyword>
<feature type="compositionally biased region" description="Low complexity" evidence="1">
    <location>
        <begin position="35"/>
        <end position="60"/>
    </location>
</feature>
<proteinExistence type="predicted"/>
<dbReference type="NCBIfam" id="TIGR01906">
    <property type="entry name" value="integ_TIGR01906"/>
    <property type="match status" value="1"/>
</dbReference>
<feature type="transmembrane region" description="Helical" evidence="2">
    <location>
        <begin position="75"/>
        <end position="101"/>
    </location>
</feature>
<feature type="transmembrane region" description="Helical" evidence="2">
    <location>
        <begin position="166"/>
        <end position="188"/>
    </location>
</feature>
<feature type="transmembrane region" description="Helical" evidence="2">
    <location>
        <begin position="255"/>
        <end position="277"/>
    </location>
</feature>
<sequence length="288" mass="31310">MGRADARRHRARVWDGIPRRGRGPGRRGRHGAGRRFGPGPRFGPADAPAGEHPAGASAPASPAPRRPRALRLRQALIALAVPLVTLALALRAVASPLFLWIEYHRPGFPADPYGFSPEERMTYGSHGLDYILNFAPERYLGDVVLGNGDRAFTAPEIGHMTDVKHVLLWALLAVAVFALVAAAGALGLRRRAPGSARRALFLGGWLTLALMLALGVSAALGWESFFVAFHELFFPQGNWAFRLSDTLIRLYPPQFWVDAAATVGALALIVSTALLAATWPRSRRRRRA</sequence>
<organism evidence="3 4">
    <name type="scientific">Rothia santali</name>
    <dbReference type="NCBI Taxonomy" id="2949643"/>
    <lineage>
        <taxon>Bacteria</taxon>
        <taxon>Bacillati</taxon>
        <taxon>Actinomycetota</taxon>
        <taxon>Actinomycetes</taxon>
        <taxon>Micrococcales</taxon>
        <taxon>Micrococcaceae</taxon>
        <taxon>Rothia</taxon>
    </lineage>
</organism>
<accession>A0A9X2HL86</accession>
<comment type="caution">
    <text evidence="3">The sequence shown here is derived from an EMBL/GenBank/DDBJ whole genome shotgun (WGS) entry which is preliminary data.</text>
</comment>
<feature type="compositionally biased region" description="Basic residues" evidence="1">
    <location>
        <begin position="1"/>
        <end position="11"/>
    </location>
</feature>
<evidence type="ECO:0000256" key="2">
    <source>
        <dbReference type="SAM" id="Phobius"/>
    </source>
</evidence>
<name>A0A9X2HL86_9MICC</name>
<keyword evidence="2" id="KW-0472">Membrane</keyword>
<gene>
    <name evidence="3" type="ORF">NBM05_13555</name>
</gene>
<dbReference type="EMBL" id="JANAFB010000046">
    <property type="protein sequence ID" value="MCP3427008.1"/>
    <property type="molecule type" value="Genomic_DNA"/>
</dbReference>
<feature type="compositionally biased region" description="Basic residues" evidence="1">
    <location>
        <begin position="19"/>
        <end position="33"/>
    </location>
</feature>
<keyword evidence="4" id="KW-1185">Reference proteome</keyword>
<evidence type="ECO:0000313" key="4">
    <source>
        <dbReference type="Proteomes" id="UP001139502"/>
    </source>
</evidence>
<protein>
    <submittedName>
        <fullName evidence="3">TIGR01906 family membrane protein</fullName>
    </submittedName>
</protein>
<dbReference type="RefSeq" id="WP_254168552.1">
    <property type="nucleotide sequence ID" value="NZ_JANAFB010000046.1"/>
</dbReference>
<dbReference type="Proteomes" id="UP001139502">
    <property type="component" value="Unassembled WGS sequence"/>
</dbReference>
<dbReference type="Pfam" id="PF07314">
    <property type="entry name" value="Lit"/>
    <property type="match status" value="1"/>
</dbReference>
<dbReference type="AlphaFoldDB" id="A0A9X2HL86"/>
<evidence type="ECO:0000256" key="1">
    <source>
        <dbReference type="SAM" id="MobiDB-lite"/>
    </source>
</evidence>
<evidence type="ECO:0000313" key="3">
    <source>
        <dbReference type="EMBL" id="MCP3427008.1"/>
    </source>
</evidence>